<feature type="binding site" evidence="6">
    <location>
        <position position="391"/>
    </location>
    <ligand>
        <name>substrate</name>
    </ligand>
</feature>
<dbReference type="PANTHER" id="PTHR43053:SF3">
    <property type="entry name" value="ALPHA-GALACTOSIDASE C-RELATED"/>
    <property type="match status" value="1"/>
</dbReference>
<dbReference type="Pfam" id="PF16874">
    <property type="entry name" value="Glyco_hydro_36C"/>
    <property type="match status" value="1"/>
</dbReference>
<dbReference type="Pfam" id="PF02065">
    <property type="entry name" value="Melibiase"/>
    <property type="match status" value="1"/>
</dbReference>
<comment type="catalytic activity">
    <reaction evidence="1">
        <text>Hydrolysis of terminal, non-reducing alpha-D-galactose residues in alpha-D-galactosides, including galactose oligosaccharides, galactomannans and galactolipids.</text>
        <dbReference type="EC" id="3.2.1.22"/>
    </reaction>
</comment>
<dbReference type="SUPFAM" id="SSF51445">
    <property type="entry name" value="(Trans)glycosidases"/>
    <property type="match status" value="1"/>
</dbReference>
<protein>
    <recommendedName>
        <fullName evidence="2">alpha-galactosidase</fullName>
        <ecNumber evidence="2">3.2.1.22</ecNumber>
    </recommendedName>
</protein>
<dbReference type="EMBL" id="AFQV01000007">
    <property type="protein sequence ID" value="EGP69966.1"/>
    <property type="molecule type" value="Genomic_DNA"/>
</dbReference>
<evidence type="ECO:0000313" key="9">
    <source>
        <dbReference type="EMBL" id="EGP69966.1"/>
    </source>
</evidence>
<dbReference type="PRINTS" id="PR00743">
    <property type="entry name" value="GLHYDRLASE36"/>
</dbReference>
<dbReference type="PATRIC" id="fig|1008453.3.peg.384"/>
<feature type="domain" description="Glycosyl hydrolase family 36 C-terminal" evidence="7">
    <location>
        <begin position="597"/>
        <end position="661"/>
    </location>
</feature>
<dbReference type="FunFam" id="3.20.20.70:FF:000118">
    <property type="entry name" value="Alpha-galactosidase"/>
    <property type="match status" value="1"/>
</dbReference>
<feature type="non-terminal residue" evidence="9">
    <location>
        <position position="1"/>
    </location>
</feature>
<proteinExistence type="predicted"/>
<evidence type="ECO:0000259" key="7">
    <source>
        <dbReference type="Pfam" id="PF16874"/>
    </source>
</evidence>
<feature type="binding site" evidence="6">
    <location>
        <begin position="424"/>
        <end position="428"/>
    </location>
    <ligand>
        <name>substrate</name>
    </ligand>
</feature>
<dbReference type="EC" id="3.2.1.22" evidence="2"/>
<dbReference type="Gene3D" id="2.70.98.60">
    <property type="entry name" value="alpha-galactosidase from lactobacil brevis"/>
    <property type="match status" value="1"/>
</dbReference>
<feature type="binding site" evidence="6">
    <location>
        <position position="474"/>
    </location>
    <ligand>
        <name>substrate</name>
    </ligand>
</feature>
<keyword evidence="4" id="KW-0326">Glycosidase</keyword>
<feature type="domain" description="Glycosyl hydrolase family 36 N-terminal" evidence="8">
    <location>
        <begin position="15"/>
        <end position="232"/>
    </location>
</feature>
<evidence type="ECO:0000256" key="5">
    <source>
        <dbReference type="PIRSR" id="PIRSR005536-1"/>
    </source>
</evidence>
<dbReference type="RefSeq" id="WP_000618150.1">
    <property type="nucleotide sequence ID" value="NZ_AFQV01000007.1"/>
</dbReference>
<dbReference type="PIRSF" id="PIRSF005536">
    <property type="entry name" value="Agal"/>
    <property type="match status" value="1"/>
</dbReference>
<name>F9HL24_STRMT</name>
<feature type="binding site" evidence="6">
    <location>
        <position position="147"/>
    </location>
    <ligand>
        <name>substrate</name>
    </ligand>
</feature>
<feature type="active site" description="Nucleophile" evidence="5">
    <location>
        <position position="426"/>
    </location>
</feature>
<evidence type="ECO:0000256" key="2">
    <source>
        <dbReference type="ARBA" id="ARBA00012755"/>
    </source>
</evidence>
<keyword evidence="3" id="KW-0378">Hydrolase</keyword>
<dbReference type="InterPro" id="IPR013780">
    <property type="entry name" value="Glyco_hydro_b"/>
</dbReference>
<sequence>KRGFEVSFSEEFEDIQQSMIQNEYSSYGKGDFRHPAFQVQGMNGSRITTLKYQGFELEKGKNRLNSLPSTFDDIGQCAETLTIILTDSILDLTVRLNYTIFPEYNVLVRNTEFLNNSNNKLTLLKAMSLQLDLPDSQYDFIQFSGAWLRERQLYRTSLRPGIQAIDSLRYSSSPQQNPFFMLSRRETTEHSGEVYGFNFIYSGNFQNMIEVDHFDTARVTVGINPVEFRFLLNPAESFVTPEAIVTYSDQGMNQMSQQLSDFYRHHLVNPNFSQASRPIILNSWETFYFDLSTEKILDLAKAAKDLGIELFVLDDGWFGHRKDDKSSLGDWVTDRSRLPEGIGFLADEIHKIGLQFGLWFEPEMISIDSDLYKNHADWTIHLLDREKSVGRNQYVLDLTRQEVVDYLFDSISKIIIETNLDYIKWDMNRHITDIYSIELDSEQQMEFGHRYILGLYQLLDRLITKFPSVLFESCSSGGGRFDLGLMYYAPQAWTSDDTDPIERLKIQHGTSYGYSPSMMTAHVSISPNEQSGRQTSLDTRTNVAYFSSFGYELDVTRLSVEEKEQVREQIQFYKKYRSLFQYGDFYRINSPFSCDSASWQVVSKNKCQSILLYAQLNSKLNPGYTRVYFSGLDKDKCYSVSGFDEFFYGDELMNAGIKFSLSNLALCVPEYLTKLFVIEEVVCK</sequence>
<evidence type="ECO:0000256" key="6">
    <source>
        <dbReference type="PIRSR" id="PIRSR005536-2"/>
    </source>
</evidence>
<dbReference type="Proteomes" id="UP000004568">
    <property type="component" value="Unassembled WGS sequence"/>
</dbReference>
<dbReference type="InterPro" id="IPR017853">
    <property type="entry name" value="GH"/>
</dbReference>
<dbReference type="GO" id="GO:0004557">
    <property type="term" value="F:alpha-galactosidase activity"/>
    <property type="evidence" value="ECO:0007669"/>
    <property type="project" value="UniProtKB-EC"/>
</dbReference>
<evidence type="ECO:0000256" key="4">
    <source>
        <dbReference type="ARBA" id="ARBA00023295"/>
    </source>
</evidence>
<dbReference type="Pfam" id="PF16875">
    <property type="entry name" value="Glyco_hydro_36N"/>
    <property type="match status" value="1"/>
</dbReference>
<dbReference type="AlphaFoldDB" id="F9HL24"/>
<dbReference type="CDD" id="cd14791">
    <property type="entry name" value="GH36"/>
    <property type="match status" value="1"/>
</dbReference>
<reference evidence="9 10" key="1">
    <citation type="submission" date="2011-05" db="EMBL/GenBank/DDBJ databases">
        <authorList>
            <person name="Durkin A.S."/>
            <person name="Radune D."/>
            <person name="Hostetler J."/>
            <person name="Torralba M."/>
            <person name="Gillis M."/>
            <person name="Methe B."/>
            <person name="Sutton G."/>
            <person name="Nelson K.E."/>
        </authorList>
    </citation>
    <scope>NUCLEOTIDE SEQUENCE [LARGE SCALE GENOMIC DNA]</scope>
    <source>
        <strain evidence="9 10">SK1080</strain>
    </source>
</reference>
<evidence type="ECO:0000259" key="8">
    <source>
        <dbReference type="Pfam" id="PF16875"/>
    </source>
</evidence>
<dbReference type="InterPro" id="IPR050985">
    <property type="entry name" value="Alpha-glycosidase_related"/>
</dbReference>
<accession>F9HL24</accession>
<organism evidence="9 10">
    <name type="scientific">Streptococcus mitis SK1080</name>
    <dbReference type="NCBI Taxonomy" id="1008453"/>
    <lineage>
        <taxon>Bacteria</taxon>
        <taxon>Bacillati</taxon>
        <taxon>Bacillota</taxon>
        <taxon>Bacilli</taxon>
        <taxon>Lactobacillales</taxon>
        <taxon>Streptococcaceae</taxon>
        <taxon>Streptococcus</taxon>
        <taxon>Streptococcus mitis group</taxon>
    </lineage>
</organism>
<evidence type="ECO:0000256" key="1">
    <source>
        <dbReference type="ARBA" id="ARBA00001255"/>
    </source>
</evidence>
<dbReference type="InterPro" id="IPR031705">
    <property type="entry name" value="Glyco_hydro_36_C"/>
</dbReference>
<gene>
    <name evidence="9" type="ORF">HMPREF9957_0015</name>
</gene>
<dbReference type="InterPro" id="IPR038417">
    <property type="entry name" value="Alpga-gal_N_sf"/>
</dbReference>
<feature type="binding site" evidence="6">
    <location>
        <begin position="314"/>
        <end position="315"/>
    </location>
    <ligand>
        <name>substrate</name>
    </ligand>
</feature>
<dbReference type="OrthoDB" id="9758822at2"/>
<dbReference type="PANTHER" id="PTHR43053">
    <property type="entry name" value="GLYCOSIDASE FAMILY 31"/>
    <property type="match status" value="1"/>
</dbReference>
<feature type="binding site" evidence="6">
    <location>
        <position position="496"/>
    </location>
    <ligand>
        <name>substrate</name>
    </ligand>
</feature>
<dbReference type="eggNOG" id="COG3345">
    <property type="taxonomic scope" value="Bacteria"/>
</dbReference>
<dbReference type="Gene3D" id="3.20.20.70">
    <property type="entry name" value="Aldolase class I"/>
    <property type="match status" value="1"/>
</dbReference>
<dbReference type="InterPro" id="IPR013785">
    <property type="entry name" value="Aldolase_TIM"/>
</dbReference>
<feature type="active site" description="Proton donor" evidence="5">
    <location>
        <position position="496"/>
    </location>
</feature>
<dbReference type="Gene3D" id="2.60.40.1180">
    <property type="entry name" value="Golgi alpha-mannosidase II"/>
    <property type="match status" value="1"/>
</dbReference>
<evidence type="ECO:0000313" key="10">
    <source>
        <dbReference type="Proteomes" id="UP000004568"/>
    </source>
</evidence>
<dbReference type="InterPro" id="IPR002252">
    <property type="entry name" value="Glyco_hydro_36"/>
</dbReference>
<evidence type="ECO:0000256" key="3">
    <source>
        <dbReference type="ARBA" id="ARBA00022801"/>
    </source>
</evidence>
<dbReference type="GO" id="GO:0016052">
    <property type="term" value="P:carbohydrate catabolic process"/>
    <property type="evidence" value="ECO:0007669"/>
    <property type="project" value="InterPro"/>
</dbReference>
<comment type="caution">
    <text evidence="9">The sequence shown here is derived from an EMBL/GenBank/DDBJ whole genome shotgun (WGS) entry which is preliminary data.</text>
</comment>
<dbReference type="InterPro" id="IPR031704">
    <property type="entry name" value="Glyco_hydro_36_N"/>
</dbReference>